<proteinExistence type="inferred from homology"/>
<dbReference type="InterPro" id="IPR050317">
    <property type="entry name" value="Plant_Fungal_Acyltransferase"/>
</dbReference>
<evidence type="ECO:0000313" key="2">
    <source>
        <dbReference type="EMBL" id="KAH9304979.1"/>
    </source>
</evidence>
<keyword evidence="3" id="KW-1185">Reference proteome</keyword>
<dbReference type="GO" id="GO:0016747">
    <property type="term" value="F:acyltransferase activity, transferring groups other than amino-acyl groups"/>
    <property type="evidence" value="ECO:0007669"/>
    <property type="project" value="TreeGrafter"/>
</dbReference>
<dbReference type="Pfam" id="PF02458">
    <property type="entry name" value="Transferase"/>
    <property type="match status" value="1"/>
</dbReference>
<evidence type="ECO:0000313" key="3">
    <source>
        <dbReference type="Proteomes" id="UP000824469"/>
    </source>
</evidence>
<dbReference type="Proteomes" id="UP000824469">
    <property type="component" value="Unassembled WGS sequence"/>
</dbReference>
<dbReference type="OMA" id="FGCGGYA"/>
<evidence type="ECO:0000256" key="1">
    <source>
        <dbReference type="ARBA" id="ARBA00009861"/>
    </source>
</evidence>
<dbReference type="AlphaFoldDB" id="A0AA38CX59"/>
<comment type="similarity">
    <text evidence="1">Belongs to the plant acyltransferase family.</text>
</comment>
<dbReference type="InterPro" id="IPR023213">
    <property type="entry name" value="CAT-like_dom_sf"/>
</dbReference>
<accession>A0AA38CX59</accession>
<dbReference type="Gene3D" id="3.30.559.10">
    <property type="entry name" value="Chloramphenicol acetyltransferase-like domain"/>
    <property type="match status" value="2"/>
</dbReference>
<gene>
    <name evidence="2" type="ORF">KI387_009383</name>
</gene>
<comment type="caution">
    <text evidence="2">The sequence shown here is derived from an EMBL/GenBank/DDBJ whole genome shotgun (WGS) entry which is preliminary data.</text>
</comment>
<dbReference type="PANTHER" id="PTHR31642">
    <property type="entry name" value="TRICHOTHECENE 3-O-ACETYLTRANSFERASE"/>
    <property type="match status" value="1"/>
</dbReference>
<sequence length="461" mass="50939">MGCEGGSSFVARDMSVERKKVVSVYPFESRAHDATLGLSNLDRKCPMLMYTVFFYRPGGDLNLGSVFENLKAALEKTLTVWYPAAGRLKINENDGKLDLVCNDAGAIMAQAFTDFKFSELGDLSQYNPFYEKLVYKPVFDPSFSQMPLIVAQLTKFACGGFSVGFGASHSLFDGLGTINFLKAWASTASTPTATMELSKLPQPLHERTRLFARGNAEQNSVVPFMHLNELIERGIKSEEEKLWECNFNGMSWASQSGYALKTFSISKETVQCLKKLAQEGGPSNCSAFDVVAAHLWRARVKALGLSCAATVCLQFTVDARSRVAPPLPKEFSGNAYVMASVISTVEALEKQGLHTTVESIRKAKDSVTDEYIKCYLRALDAPQKALPSLRELTLVSDWRRTPYHTVDFGMGKALYAAPLASPVPQSAYFLQHPNDEDGIHVRLGLLPEHVSAFSKHFFNKE</sequence>
<organism evidence="2 3">
    <name type="scientific">Taxus chinensis</name>
    <name type="common">Chinese yew</name>
    <name type="synonym">Taxus wallichiana var. chinensis</name>
    <dbReference type="NCBI Taxonomy" id="29808"/>
    <lineage>
        <taxon>Eukaryota</taxon>
        <taxon>Viridiplantae</taxon>
        <taxon>Streptophyta</taxon>
        <taxon>Embryophyta</taxon>
        <taxon>Tracheophyta</taxon>
        <taxon>Spermatophyta</taxon>
        <taxon>Pinopsida</taxon>
        <taxon>Pinidae</taxon>
        <taxon>Conifers II</taxon>
        <taxon>Cupressales</taxon>
        <taxon>Taxaceae</taxon>
        <taxon>Taxus</taxon>
    </lineage>
</organism>
<reference evidence="2 3" key="1">
    <citation type="journal article" date="2021" name="Nat. Plants">
        <title>The Taxus genome provides insights into paclitaxel biosynthesis.</title>
        <authorList>
            <person name="Xiong X."/>
            <person name="Gou J."/>
            <person name="Liao Q."/>
            <person name="Li Y."/>
            <person name="Zhou Q."/>
            <person name="Bi G."/>
            <person name="Li C."/>
            <person name="Du R."/>
            <person name="Wang X."/>
            <person name="Sun T."/>
            <person name="Guo L."/>
            <person name="Liang H."/>
            <person name="Lu P."/>
            <person name="Wu Y."/>
            <person name="Zhang Z."/>
            <person name="Ro D.K."/>
            <person name="Shang Y."/>
            <person name="Huang S."/>
            <person name="Yan J."/>
        </authorList>
    </citation>
    <scope>NUCLEOTIDE SEQUENCE [LARGE SCALE GENOMIC DNA]</scope>
    <source>
        <strain evidence="2">Ta-2019</strain>
    </source>
</reference>
<protein>
    <submittedName>
        <fullName evidence="2">Uncharacterized protein</fullName>
    </submittedName>
</protein>
<name>A0AA38CX59_TAXCH</name>
<dbReference type="EMBL" id="JAHRHJ020000008">
    <property type="protein sequence ID" value="KAH9304979.1"/>
    <property type="molecule type" value="Genomic_DNA"/>
</dbReference>
<dbReference type="PANTHER" id="PTHR31642:SF145">
    <property type="entry name" value="BRASSINOSTEROID-RELATED ACYLTRANSFERASE 1"/>
    <property type="match status" value="1"/>
</dbReference>